<comment type="catalytic activity">
    <reaction evidence="11">
        <text>ATP + H2O = ADP + phosphate + H(+)</text>
        <dbReference type="Rhea" id="RHEA:13065"/>
        <dbReference type="ChEBI" id="CHEBI:15377"/>
        <dbReference type="ChEBI" id="CHEBI:15378"/>
        <dbReference type="ChEBI" id="CHEBI:30616"/>
        <dbReference type="ChEBI" id="CHEBI:43474"/>
        <dbReference type="ChEBI" id="CHEBI:456216"/>
        <dbReference type="EC" id="5.6.2.4"/>
    </reaction>
</comment>
<dbReference type="PANTHER" id="PTHR11070:SF2">
    <property type="entry name" value="ATP-DEPENDENT DNA HELICASE SRS2"/>
    <property type="match status" value="1"/>
</dbReference>
<dbReference type="SUPFAM" id="SSF52540">
    <property type="entry name" value="P-loop containing nucleoside triphosphate hydrolases"/>
    <property type="match status" value="1"/>
</dbReference>
<keyword evidence="4 12" id="KW-0347">Helicase</keyword>
<evidence type="ECO:0000313" key="16">
    <source>
        <dbReference type="Proteomes" id="UP000281372"/>
    </source>
</evidence>
<dbReference type="EC" id="5.6.2.4" evidence="9"/>
<comment type="similarity">
    <text evidence="1">Belongs to the helicase family. UvrD subfamily.</text>
</comment>
<dbReference type="Gene3D" id="3.40.50.300">
    <property type="entry name" value="P-loop containing nucleotide triphosphate hydrolases"/>
    <property type="match status" value="2"/>
</dbReference>
<dbReference type="GO" id="GO:0000725">
    <property type="term" value="P:recombinational repair"/>
    <property type="evidence" value="ECO:0007669"/>
    <property type="project" value="TreeGrafter"/>
</dbReference>
<evidence type="ECO:0000256" key="1">
    <source>
        <dbReference type="ARBA" id="ARBA00009922"/>
    </source>
</evidence>
<evidence type="ECO:0000256" key="10">
    <source>
        <dbReference type="ARBA" id="ARBA00034923"/>
    </source>
</evidence>
<evidence type="ECO:0000256" key="9">
    <source>
        <dbReference type="ARBA" id="ARBA00034808"/>
    </source>
</evidence>
<feature type="domain" description="UvrD-like helicase ATP-binding" evidence="13">
    <location>
        <begin position="1"/>
        <end position="285"/>
    </location>
</feature>
<protein>
    <recommendedName>
        <fullName evidence="9">DNA 3'-5' helicase</fullName>
        <ecNumber evidence="9">5.6.2.4</ecNumber>
    </recommendedName>
    <alternativeName>
        <fullName evidence="10">DNA 3'-5' helicase II</fullName>
    </alternativeName>
</protein>
<dbReference type="RefSeq" id="WP_122378158.1">
    <property type="nucleotide sequence ID" value="NZ_RBOW01001017.1"/>
</dbReference>
<evidence type="ECO:0000313" key="15">
    <source>
        <dbReference type="EMBL" id="RMN17130.1"/>
    </source>
</evidence>
<accession>A0A3M3K232</accession>
<evidence type="ECO:0000256" key="6">
    <source>
        <dbReference type="ARBA" id="ARBA00023125"/>
    </source>
</evidence>
<dbReference type="InterPro" id="IPR000212">
    <property type="entry name" value="DNA_helicase_UvrD/REP"/>
</dbReference>
<dbReference type="InterPro" id="IPR014016">
    <property type="entry name" value="UvrD-like_ATP-bd"/>
</dbReference>
<name>A0A3M3K232_PSECA</name>
<dbReference type="PROSITE" id="PS51198">
    <property type="entry name" value="UVRD_HELICASE_ATP_BIND"/>
    <property type="match status" value="1"/>
</dbReference>
<proteinExistence type="inferred from homology"/>
<dbReference type="PANTHER" id="PTHR11070">
    <property type="entry name" value="UVRD / RECB / PCRA DNA HELICASE FAMILY MEMBER"/>
    <property type="match status" value="1"/>
</dbReference>
<feature type="binding site" evidence="12">
    <location>
        <begin position="22"/>
        <end position="29"/>
    </location>
    <ligand>
        <name>ATP</name>
        <dbReference type="ChEBI" id="CHEBI:30616"/>
    </ligand>
</feature>
<dbReference type="InterPro" id="IPR013986">
    <property type="entry name" value="DExx_box_DNA_helicase_dom_sf"/>
</dbReference>
<reference evidence="15 16" key="1">
    <citation type="submission" date="2018-08" db="EMBL/GenBank/DDBJ databases">
        <title>Recombination of ecologically and evolutionarily significant loci maintains genetic cohesion in the Pseudomonas syringae species complex.</title>
        <authorList>
            <person name="Dillon M."/>
            <person name="Thakur S."/>
            <person name="Almeida R.N.D."/>
            <person name="Weir B.S."/>
            <person name="Guttman D.S."/>
        </authorList>
    </citation>
    <scope>NUCLEOTIDE SEQUENCE [LARGE SCALE GENOMIC DNA]</scope>
    <source>
        <strain evidence="15 16">ICMP 2821</strain>
    </source>
</reference>
<evidence type="ECO:0000259" key="13">
    <source>
        <dbReference type="PROSITE" id="PS51198"/>
    </source>
</evidence>
<sequence length="721" mass="81019">MLSQEQQLIVHHPDDKHGLVLAVAGSGKSTTMGERIAWLIEAKRYSPEHVIAVMFNSGAAKELGEKLERRLGKRNKPESITYHRLGTLTLRRLAKEGKAEAWPLEADPFKTQRFATQVIYNVCMDNGHKYPRIVADVFLSFIDRVKSDLVPPAKVFSDGDWDSKYHWFVKMFDVFEKARIAKKIRFLPDLIYDPVMIMMNDPEAAEIVADRYEHIIVDEYQDICESQQALLRFNAGRKARVMVVGDDDQTIYTWRGAKPSYILRDFQRDFPGALTYKLTRTWRYGHTLSCAANYLISGNVDRADKLCISGEKAPDTQIHLEWEWAFDDAGKRIGSSGSKVLEIVTNHLEKGGKLSDVAVLVRAFSKSAAAQYALLQTGVPFRLEGGENASVLENPWVNALIGWMGVVSGDVAHRPYAGEPDPGSIINLRKILDVPHIGLTWEGTNKLITEVLKRPDGIEGFSEFVTVNLHVKDGGLSQKIYERGQIWRSVRALVGNENVTPFDLLSSLVERLEIAKGISKQANSEDIAEENWALVQAFLSYVEMNSQGRSLREFLRHLNDLRSFSDRAKSSTDAIHITSIHRSKGLEFRCVIMVGLSQGAFPLKPKKALLDEKADRHLEDERRLFYVGMTRAIHDLWLLSPPDAALFQSMRAGKSGVPEGELAEDGSAPSQFLFELNLFLSRTMPTMLQRGIQLEAADPEIYNAYLEACGVSKRVGKINSV</sequence>
<dbReference type="Gene3D" id="1.10.486.10">
    <property type="entry name" value="PCRA, domain 4"/>
    <property type="match status" value="1"/>
</dbReference>
<evidence type="ECO:0000256" key="12">
    <source>
        <dbReference type="PROSITE-ProRule" id="PRU00560"/>
    </source>
</evidence>
<evidence type="ECO:0000256" key="2">
    <source>
        <dbReference type="ARBA" id="ARBA00022741"/>
    </source>
</evidence>
<keyword evidence="5 12" id="KW-0067">ATP-binding</keyword>
<comment type="caution">
    <text evidence="15">The sequence shown here is derived from an EMBL/GenBank/DDBJ whole genome shotgun (WGS) entry which is preliminary data.</text>
</comment>
<feature type="domain" description="UvrD-like helicase C-terminal" evidence="14">
    <location>
        <begin position="286"/>
        <end position="585"/>
    </location>
</feature>
<keyword evidence="6" id="KW-0238">DNA-binding</keyword>
<dbReference type="GO" id="GO:0003677">
    <property type="term" value="F:DNA binding"/>
    <property type="evidence" value="ECO:0007669"/>
    <property type="project" value="UniProtKB-KW"/>
</dbReference>
<evidence type="ECO:0000256" key="8">
    <source>
        <dbReference type="ARBA" id="ARBA00034617"/>
    </source>
</evidence>
<dbReference type="Pfam" id="PF00580">
    <property type="entry name" value="UvrD-helicase"/>
    <property type="match status" value="1"/>
</dbReference>
<keyword evidence="2 12" id="KW-0547">Nucleotide-binding</keyword>
<dbReference type="GO" id="GO:0016887">
    <property type="term" value="F:ATP hydrolysis activity"/>
    <property type="evidence" value="ECO:0007669"/>
    <property type="project" value="RHEA"/>
</dbReference>
<evidence type="ECO:0000256" key="7">
    <source>
        <dbReference type="ARBA" id="ARBA00023235"/>
    </source>
</evidence>
<dbReference type="Pfam" id="PF13361">
    <property type="entry name" value="UvrD_C"/>
    <property type="match status" value="1"/>
</dbReference>
<dbReference type="AlphaFoldDB" id="A0A3M3K232"/>
<dbReference type="Gene3D" id="1.10.10.160">
    <property type="match status" value="1"/>
</dbReference>
<evidence type="ECO:0000256" key="5">
    <source>
        <dbReference type="ARBA" id="ARBA00022840"/>
    </source>
</evidence>
<evidence type="ECO:0000256" key="3">
    <source>
        <dbReference type="ARBA" id="ARBA00022801"/>
    </source>
</evidence>
<organism evidence="15 16">
    <name type="scientific">Pseudomonas cannabina</name>
    <dbReference type="NCBI Taxonomy" id="86840"/>
    <lineage>
        <taxon>Bacteria</taxon>
        <taxon>Pseudomonadati</taxon>
        <taxon>Pseudomonadota</taxon>
        <taxon>Gammaproteobacteria</taxon>
        <taxon>Pseudomonadales</taxon>
        <taxon>Pseudomonadaceae</taxon>
        <taxon>Pseudomonas</taxon>
    </lineage>
</organism>
<evidence type="ECO:0000259" key="14">
    <source>
        <dbReference type="PROSITE" id="PS51217"/>
    </source>
</evidence>
<comment type="catalytic activity">
    <reaction evidence="8">
        <text>Couples ATP hydrolysis with the unwinding of duplex DNA by translocating in the 3'-5' direction.</text>
        <dbReference type="EC" id="5.6.2.4"/>
    </reaction>
</comment>
<dbReference type="PROSITE" id="PS51217">
    <property type="entry name" value="UVRD_HELICASE_CTER"/>
    <property type="match status" value="1"/>
</dbReference>
<dbReference type="InterPro" id="IPR027417">
    <property type="entry name" value="P-loop_NTPase"/>
</dbReference>
<dbReference type="Proteomes" id="UP000281372">
    <property type="component" value="Unassembled WGS sequence"/>
</dbReference>
<dbReference type="InterPro" id="IPR014017">
    <property type="entry name" value="DNA_helicase_UvrD-like_C"/>
</dbReference>
<evidence type="ECO:0000256" key="11">
    <source>
        <dbReference type="ARBA" id="ARBA00048988"/>
    </source>
</evidence>
<dbReference type="GO" id="GO:0043138">
    <property type="term" value="F:3'-5' DNA helicase activity"/>
    <property type="evidence" value="ECO:0007669"/>
    <property type="project" value="UniProtKB-EC"/>
</dbReference>
<keyword evidence="3 12" id="KW-0378">Hydrolase</keyword>
<dbReference type="GO" id="GO:0005524">
    <property type="term" value="F:ATP binding"/>
    <property type="evidence" value="ECO:0007669"/>
    <property type="project" value="UniProtKB-UniRule"/>
</dbReference>
<gene>
    <name evidence="15" type="ORF">ALQ64_03123</name>
</gene>
<dbReference type="CDD" id="cd17932">
    <property type="entry name" value="DEXQc_UvrD"/>
    <property type="match status" value="1"/>
</dbReference>
<keyword evidence="7" id="KW-0413">Isomerase</keyword>
<dbReference type="EMBL" id="RBOW01001017">
    <property type="protein sequence ID" value="RMN17130.1"/>
    <property type="molecule type" value="Genomic_DNA"/>
</dbReference>
<evidence type="ECO:0000256" key="4">
    <source>
        <dbReference type="ARBA" id="ARBA00022806"/>
    </source>
</evidence>